<dbReference type="Proteomes" id="UP001396334">
    <property type="component" value="Unassembled WGS sequence"/>
</dbReference>
<dbReference type="Pfam" id="PF18052">
    <property type="entry name" value="Rx_N"/>
    <property type="match status" value="1"/>
</dbReference>
<evidence type="ECO:0000259" key="6">
    <source>
        <dbReference type="Pfam" id="PF18052"/>
    </source>
</evidence>
<dbReference type="Pfam" id="PF00931">
    <property type="entry name" value="NB-ARC"/>
    <property type="match status" value="1"/>
</dbReference>
<dbReference type="SUPFAM" id="SSF52540">
    <property type="entry name" value="P-loop containing nucleoside triphosphate hydrolases"/>
    <property type="match status" value="1"/>
</dbReference>
<dbReference type="EMBL" id="JBBPBN010000020">
    <property type="protein sequence ID" value="KAK9016448.1"/>
    <property type="molecule type" value="Genomic_DNA"/>
</dbReference>
<dbReference type="InterPro" id="IPR057135">
    <property type="entry name" value="At4g27190-like_LRR"/>
</dbReference>
<dbReference type="InterPro" id="IPR002182">
    <property type="entry name" value="NB-ARC"/>
</dbReference>
<organism evidence="10 11">
    <name type="scientific">Hibiscus sabdariffa</name>
    <name type="common">roselle</name>
    <dbReference type="NCBI Taxonomy" id="183260"/>
    <lineage>
        <taxon>Eukaryota</taxon>
        <taxon>Viridiplantae</taxon>
        <taxon>Streptophyta</taxon>
        <taxon>Embryophyta</taxon>
        <taxon>Tracheophyta</taxon>
        <taxon>Spermatophyta</taxon>
        <taxon>Magnoliopsida</taxon>
        <taxon>eudicotyledons</taxon>
        <taxon>Gunneridae</taxon>
        <taxon>Pentapetalae</taxon>
        <taxon>rosids</taxon>
        <taxon>malvids</taxon>
        <taxon>Malvales</taxon>
        <taxon>Malvaceae</taxon>
        <taxon>Malvoideae</taxon>
        <taxon>Hibiscus</taxon>
    </lineage>
</organism>
<evidence type="ECO:0000259" key="5">
    <source>
        <dbReference type="Pfam" id="PF00931"/>
    </source>
</evidence>
<reference evidence="10 11" key="1">
    <citation type="journal article" date="2024" name="G3 (Bethesda)">
        <title>Genome assembly of Hibiscus sabdariffa L. provides insights into metabolisms of medicinal natural products.</title>
        <authorList>
            <person name="Kim T."/>
        </authorList>
    </citation>
    <scope>NUCLEOTIDE SEQUENCE [LARGE SCALE GENOMIC DNA]</scope>
    <source>
        <strain evidence="10">TK-2024</strain>
        <tissue evidence="10">Old leaves</tissue>
    </source>
</reference>
<proteinExistence type="predicted"/>
<feature type="domain" description="NB-ARC" evidence="5">
    <location>
        <begin position="141"/>
        <end position="214"/>
    </location>
</feature>
<dbReference type="InterPro" id="IPR042197">
    <property type="entry name" value="Apaf_helical"/>
</dbReference>
<dbReference type="InterPro" id="IPR032675">
    <property type="entry name" value="LRR_dom_sf"/>
</dbReference>
<evidence type="ECO:0000256" key="4">
    <source>
        <dbReference type="ARBA" id="ARBA00022840"/>
    </source>
</evidence>
<dbReference type="InterPro" id="IPR041118">
    <property type="entry name" value="Rx_N"/>
</dbReference>
<dbReference type="Gene3D" id="1.10.8.430">
    <property type="entry name" value="Helical domain of apoptotic protease-activating factors"/>
    <property type="match status" value="1"/>
</dbReference>
<evidence type="ECO:0000256" key="1">
    <source>
        <dbReference type="ARBA" id="ARBA00022737"/>
    </source>
</evidence>
<feature type="domain" description="Disease resistance protein At4g27190-like leucine-rich repeats" evidence="7">
    <location>
        <begin position="784"/>
        <end position="898"/>
    </location>
</feature>
<name>A0ABR2RUH6_9ROSI</name>
<dbReference type="SUPFAM" id="SSF52047">
    <property type="entry name" value="RNI-like"/>
    <property type="match status" value="1"/>
</dbReference>
<dbReference type="Pfam" id="PF23559">
    <property type="entry name" value="WHD_DRP"/>
    <property type="match status" value="1"/>
</dbReference>
<dbReference type="InterPro" id="IPR027417">
    <property type="entry name" value="P-loop_NTPase"/>
</dbReference>
<dbReference type="Gene3D" id="3.80.10.10">
    <property type="entry name" value="Ribonuclease Inhibitor"/>
    <property type="match status" value="4"/>
</dbReference>
<feature type="domain" description="Disease resistance protein winged helix" evidence="8">
    <location>
        <begin position="280"/>
        <end position="332"/>
    </location>
</feature>
<feature type="domain" description="Disease resistance N-terminal" evidence="6">
    <location>
        <begin position="18"/>
        <end position="78"/>
    </location>
</feature>
<evidence type="ECO:0000313" key="10">
    <source>
        <dbReference type="EMBL" id="KAK9016448.1"/>
    </source>
</evidence>
<feature type="domain" description="Disease resistance R13L4/SHOC-2-like LRR" evidence="9">
    <location>
        <begin position="356"/>
        <end position="618"/>
    </location>
</feature>
<keyword evidence="1" id="KW-0677">Repeat</keyword>
<evidence type="ECO:0000256" key="3">
    <source>
        <dbReference type="ARBA" id="ARBA00022821"/>
    </source>
</evidence>
<keyword evidence="4" id="KW-0067">ATP-binding</keyword>
<dbReference type="InterPro" id="IPR055414">
    <property type="entry name" value="LRR_R13L4/SHOC2-like"/>
</dbReference>
<dbReference type="PANTHER" id="PTHR36766">
    <property type="entry name" value="PLANT BROAD-SPECTRUM MILDEW RESISTANCE PROTEIN RPW8"/>
    <property type="match status" value="1"/>
</dbReference>
<keyword evidence="2" id="KW-0547">Nucleotide-binding</keyword>
<protein>
    <submittedName>
        <fullName evidence="10">Uncharacterized protein</fullName>
    </submittedName>
</protein>
<dbReference type="PANTHER" id="PTHR36766:SF38">
    <property type="entry name" value="DISEASE RESISTANCE PROTEIN RGA3"/>
    <property type="match status" value="1"/>
</dbReference>
<evidence type="ECO:0000259" key="9">
    <source>
        <dbReference type="Pfam" id="PF23598"/>
    </source>
</evidence>
<dbReference type="Gene3D" id="1.20.5.4130">
    <property type="match status" value="1"/>
</dbReference>
<dbReference type="Pfam" id="PF23598">
    <property type="entry name" value="LRR_14"/>
    <property type="match status" value="1"/>
</dbReference>
<dbReference type="SUPFAM" id="SSF52058">
    <property type="entry name" value="L domain-like"/>
    <property type="match status" value="1"/>
</dbReference>
<keyword evidence="11" id="KW-1185">Reference proteome</keyword>
<dbReference type="Pfam" id="PF23247">
    <property type="entry name" value="LRR_RPS2"/>
    <property type="match status" value="1"/>
</dbReference>
<gene>
    <name evidence="10" type="ORF">V6N11_078947</name>
</gene>
<dbReference type="InterPro" id="IPR058922">
    <property type="entry name" value="WHD_DRP"/>
</dbReference>
<accession>A0ABR2RUH6</accession>
<evidence type="ECO:0000259" key="8">
    <source>
        <dbReference type="Pfam" id="PF23559"/>
    </source>
</evidence>
<evidence type="ECO:0000313" key="11">
    <source>
        <dbReference type="Proteomes" id="UP001396334"/>
    </source>
</evidence>
<evidence type="ECO:0000256" key="2">
    <source>
        <dbReference type="ARBA" id="ARBA00022741"/>
    </source>
</evidence>
<keyword evidence="3" id="KW-0611">Plant defense</keyword>
<sequence length="1055" mass="120245">MFKATWLVLEFQRRPAGQDLQSIVSAIKAVLLDAEERSASSNSVKDCLEKLKDALYDADDILDDIQTEALRKDLMRGNKLTKEVRLFFSSSNQFSYGLKMGRKIKDIKARLSSIQNETKMFNLVEPDHSVETPFMAKRRQQTHSFVHDIWNEEREQWFSLKKLLMGGAKGSRIIVTTRSHRIAKITSRCQPHVLKGLSDDDAWFLFKEIAFEQRSAESSNSTFVDIGKQILKVCGGVPLVIRAIAGTLSFKETENEWLSFKDNELSRISQNGGEILPTLKGFVKQSNSSQSLEEDGFRCFKGLVERSFFQEVKEYGDRDIACKMHDLMHDLAEIVAEGETCILDSDSSASLNAVPDSIHKLKHLRYLDLFFNENVKILPKSICKTQNLQVLKLDRCYQLEELPKKIEKLVNLTHLRCDGCWRITHMPCGIGKLTSLKTLSMFVVDKDGSHGAAAADLSELGGLNNLRGRLEITNLGFVKNAKVMFEAANLKEKQHLRSLVLLWSGAAEEDEEKSLEDLQPHPNLKELYVVGWRGDAKFPSWLSLLTNLTDIVILGPSKFKHLPSFAQLPHLKVLWIEELTELEYMDDNCPIGGHGEPQPFFPSLTHLELRQCPNMKSWWKTPVDSDKHTTVVGASTKAFPCLSGLFIKDCPLASMPLYPSLEVLRLVNTSSRTLKQTIQMNITQSTSSLPLSKLKLFSVKNIEELAMPDEYLKNLTSLEDLSIDSFHWLKSLSGWLQLLASLKTLTITDCKELDLEGMQLQWDLLKINLNLSIDNIPQLLSLPLWLQHLVQLKSLRIENCSGLRSLFPVFQHLTSLEEFRVSNCKELELSVDDIQIFQDYKSLRLLHLENIPMCQHLPEWLQHLTKLQKLHLYDLPNLTSLPDEVRSLTSLEELYIREIPKVEERCRKDIGVDWHKIAYIPSILAYILQELTHSSTSISGQGPADVVHGIMVGHHWCKEYHVVPGIFIIWRLIVDEISMDFFMSLGGIKSTHQRVSVFMMQLCDWLFLCKRVFIQSLLRKIVRGEFMLYVSCTVSSVVNLSLGKALQMLVSHRTA</sequence>
<comment type="caution">
    <text evidence="10">The sequence shown here is derived from an EMBL/GenBank/DDBJ whole genome shotgun (WGS) entry which is preliminary data.</text>
</comment>
<evidence type="ECO:0000259" key="7">
    <source>
        <dbReference type="Pfam" id="PF23247"/>
    </source>
</evidence>